<feature type="transmembrane region" description="Helical" evidence="1">
    <location>
        <begin position="27"/>
        <end position="44"/>
    </location>
</feature>
<evidence type="ECO:0000313" key="3">
    <source>
        <dbReference type="Proteomes" id="UP001200022"/>
    </source>
</evidence>
<feature type="transmembrane region" description="Helical" evidence="1">
    <location>
        <begin position="325"/>
        <end position="349"/>
    </location>
</feature>
<organism evidence="2 3">
    <name type="scientific">Flaviramulus multivorans</name>
    <dbReference type="NCBI Taxonomy" id="1304750"/>
    <lineage>
        <taxon>Bacteria</taxon>
        <taxon>Pseudomonadati</taxon>
        <taxon>Bacteroidota</taxon>
        <taxon>Flavobacteriia</taxon>
        <taxon>Flavobacteriales</taxon>
        <taxon>Flavobacteriaceae</taxon>
        <taxon>Flaviramulus</taxon>
    </lineage>
</organism>
<dbReference type="Pfam" id="PF13687">
    <property type="entry name" value="DUF4153"/>
    <property type="match status" value="1"/>
</dbReference>
<keyword evidence="1" id="KW-1133">Transmembrane helix</keyword>
<comment type="caution">
    <text evidence="2">The sequence shown here is derived from an EMBL/GenBank/DDBJ whole genome shotgun (WGS) entry which is preliminary data.</text>
</comment>
<sequence>MKKLSLFTGALLFSTLFYKQNIGLNLTLFSLTTILILGIYNPIAFKKKRTIAFCILYIITAISIFFYKSTLSIVANCVAFFTLIGHVSQYNSSIYINWINGLYTFIAGFFHRNFSVIENEQKVKPNKTIDYVHWTKIIGIPMVVVIVFISLYKNGNPVFSNLISKIDFGFLNFQWILLSALGYYLLYNISTPIAVNPATEIDLKTGNILKNSSKFSIENSKKENQLGVILISLLNLLIIIFLITDFTYLLSSNDLRASIFSNQVHSGINALIASIVMAIIIILYFFRGNLNFYRNNKTLKNLSYLWIILNIILVINTSVKDYQYIYYFGLTYKRIGVLIYLLLTIVGLITTSIKVMKIKNFWYLLRVNTHTAFTILIVCSVVNWDKHITFYNINYAQSMDFRYLNNLSNNNTFLLKHYCDYLEFKGKNNRLVNKKYNNYIKELNDRNWQELSYDNFKLDSEK</sequence>
<accession>A0ABS9IJ42</accession>
<dbReference type="InterPro" id="IPR025291">
    <property type="entry name" value="DUF4153"/>
</dbReference>
<feature type="transmembrane region" description="Helical" evidence="1">
    <location>
        <begin position="51"/>
        <end position="84"/>
    </location>
</feature>
<dbReference type="RefSeq" id="WP_237231114.1">
    <property type="nucleotide sequence ID" value="NZ_JAKKDV010000002.1"/>
</dbReference>
<keyword evidence="3" id="KW-1185">Reference proteome</keyword>
<dbReference type="EMBL" id="JAKKDV010000002">
    <property type="protein sequence ID" value="MCF7560437.1"/>
    <property type="molecule type" value="Genomic_DNA"/>
</dbReference>
<evidence type="ECO:0000313" key="2">
    <source>
        <dbReference type="EMBL" id="MCF7560437.1"/>
    </source>
</evidence>
<name>A0ABS9IJ42_9FLAO</name>
<evidence type="ECO:0000256" key="1">
    <source>
        <dbReference type="SAM" id="Phobius"/>
    </source>
</evidence>
<keyword evidence="1" id="KW-0812">Transmembrane</keyword>
<dbReference type="Proteomes" id="UP001200022">
    <property type="component" value="Unassembled WGS sequence"/>
</dbReference>
<protein>
    <submittedName>
        <fullName evidence="2">DUF4173 domain-containing protein</fullName>
    </submittedName>
</protein>
<proteinExistence type="predicted"/>
<feature type="transmembrane region" description="Helical" evidence="1">
    <location>
        <begin position="172"/>
        <end position="189"/>
    </location>
</feature>
<feature type="transmembrane region" description="Helical" evidence="1">
    <location>
        <begin position="270"/>
        <end position="290"/>
    </location>
</feature>
<feature type="transmembrane region" description="Helical" evidence="1">
    <location>
        <begin position="90"/>
        <end position="110"/>
    </location>
</feature>
<gene>
    <name evidence="2" type="ORF">L3X39_07290</name>
</gene>
<feature type="transmembrane region" description="Helical" evidence="1">
    <location>
        <begin position="226"/>
        <end position="250"/>
    </location>
</feature>
<keyword evidence="1" id="KW-0472">Membrane</keyword>
<feature type="transmembrane region" description="Helical" evidence="1">
    <location>
        <begin position="302"/>
        <end position="319"/>
    </location>
</feature>
<reference evidence="2 3" key="1">
    <citation type="submission" date="2022-01" db="EMBL/GenBank/DDBJ databases">
        <title>Draft genome sequence of Sabulilitoribacter multivorans KCTC 32326.</title>
        <authorList>
            <person name="Oh J.-S."/>
        </authorList>
    </citation>
    <scope>NUCLEOTIDE SEQUENCE [LARGE SCALE GENOMIC DNA]</scope>
    <source>
        <strain evidence="2 3">M-M16</strain>
    </source>
</reference>
<feature type="transmembrane region" description="Helical" evidence="1">
    <location>
        <begin position="131"/>
        <end position="152"/>
    </location>
</feature>